<dbReference type="GO" id="GO:0004347">
    <property type="term" value="F:glucose-6-phosphate isomerase activity"/>
    <property type="evidence" value="ECO:0007669"/>
    <property type="project" value="UniProtKB-EC"/>
</dbReference>
<dbReference type="GO" id="GO:0005829">
    <property type="term" value="C:cytosol"/>
    <property type="evidence" value="ECO:0007669"/>
    <property type="project" value="TreeGrafter"/>
</dbReference>
<dbReference type="Pfam" id="PF00342">
    <property type="entry name" value="PGI"/>
    <property type="match status" value="1"/>
</dbReference>
<dbReference type="InterPro" id="IPR018189">
    <property type="entry name" value="Phosphoglucose_isomerase_CS"/>
</dbReference>
<evidence type="ECO:0000256" key="5">
    <source>
        <dbReference type="ARBA" id="ARBA00023152"/>
    </source>
</evidence>
<evidence type="ECO:0000313" key="9">
    <source>
        <dbReference type="EMBL" id="HJC63680.1"/>
    </source>
</evidence>
<sequence>MLNLRIEDKDQNLAQQLADSKNKYQTILHNIRQGEEQYKESLGWLHTAQCAGESSLERIQALADKIRKDGEVFVVIGVGGSNNAARSVIEGLDTDGRVKILYAGNTLSPHSLNQVLREIEGKSVYINCIAKNFETLEPGASFRVLRKILHERYGSQAAERIIATGTKGSSLERLCKTMGYTFLEFPEDVGGRFSAMTSVGLLPMAAAGIDIRRLVKGAADMEKQLFAEPAEKNPAYEYACLRNLYYQKGYRVELLTSFEPQFQWFFKWWIQLFAESEGKENKGLLPVSAQYCEELHAVGQFIQDGTPLLFETFLDVREQNSSLKAESGYGEDFFDYLNGKDFWEMNKASFHATVKAHREKLPCLILEIDRLDEYHFGQLFYFFLFSCYLSAEILGVNPFDQPGVEAYKRWMFEALGKHGL</sequence>
<dbReference type="EC" id="5.3.1.9" evidence="3 8"/>
<accession>A0A9D2PPK5</accession>
<comment type="caution">
    <text evidence="9">The sequence shown here is derived from an EMBL/GenBank/DDBJ whole genome shotgun (WGS) entry which is preliminary data.</text>
</comment>
<dbReference type="InterPro" id="IPR035476">
    <property type="entry name" value="SIS_PGI_1"/>
</dbReference>
<evidence type="ECO:0000313" key="10">
    <source>
        <dbReference type="Proteomes" id="UP000823886"/>
    </source>
</evidence>
<evidence type="ECO:0000256" key="2">
    <source>
        <dbReference type="ARBA" id="ARBA00006604"/>
    </source>
</evidence>
<dbReference type="GO" id="GO:0097367">
    <property type="term" value="F:carbohydrate derivative binding"/>
    <property type="evidence" value="ECO:0007669"/>
    <property type="project" value="InterPro"/>
</dbReference>
<evidence type="ECO:0000256" key="4">
    <source>
        <dbReference type="ARBA" id="ARBA00022432"/>
    </source>
</evidence>
<dbReference type="CDD" id="cd05016">
    <property type="entry name" value="SIS_PGI_2"/>
    <property type="match status" value="1"/>
</dbReference>
<dbReference type="EMBL" id="DWVZ01000114">
    <property type="protein sequence ID" value="HJC63680.1"/>
    <property type="molecule type" value="Genomic_DNA"/>
</dbReference>
<dbReference type="PRINTS" id="PR00662">
    <property type="entry name" value="G6PISOMERASE"/>
</dbReference>
<comment type="similarity">
    <text evidence="2 8">Belongs to the GPI family.</text>
</comment>
<dbReference type="InterPro" id="IPR046348">
    <property type="entry name" value="SIS_dom_sf"/>
</dbReference>
<dbReference type="AlphaFoldDB" id="A0A9D2PPK5"/>
<comment type="pathway">
    <text evidence="1 8">Carbohydrate degradation; glycolysis; D-glyceraldehyde 3-phosphate and glycerone phosphate from D-glucose: step 2/4.</text>
</comment>
<dbReference type="PROSITE" id="PS51463">
    <property type="entry name" value="P_GLUCOSE_ISOMERASE_3"/>
    <property type="match status" value="1"/>
</dbReference>
<dbReference type="GO" id="GO:0006094">
    <property type="term" value="P:gluconeogenesis"/>
    <property type="evidence" value="ECO:0007669"/>
    <property type="project" value="UniProtKB-KW"/>
</dbReference>
<keyword evidence="4 8" id="KW-0312">Gluconeogenesis</keyword>
<dbReference type="PANTHER" id="PTHR11469:SF1">
    <property type="entry name" value="GLUCOSE-6-PHOSPHATE ISOMERASE"/>
    <property type="match status" value="1"/>
</dbReference>
<evidence type="ECO:0000256" key="7">
    <source>
        <dbReference type="ARBA" id="ARBA00029321"/>
    </source>
</evidence>
<dbReference type="PROSITE" id="PS00765">
    <property type="entry name" value="P_GLUCOSE_ISOMERASE_1"/>
    <property type="match status" value="1"/>
</dbReference>
<keyword evidence="5 8" id="KW-0324">Glycolysis</keyword>
<dbReference type="InterPro" id="IPR035482">
    <property type="entry name" value="SIS_PGI_2"/>
</dbReference>
<organism evidence="9 10">
    <name type="scientific">Candidatus Blautia merdavium</name>
    <dbReference type="NCBI Taxonomy" id="2838494"/>
    <lineage>
        <taxon>Bacteria</taxon>
        <taxon>Bacillati</taxon>
        <taxon>Bacillota</taxon>
        <taxon>Clostridia</taxon>
        <taxon>Lachnospirales</taxon>
        <taxon>Lachnospiraceae</taxon>
        <taxon>Blautia</taxon>
    </lineage>
</organism>
<reference evidence="9" key="2">
    <citation type="submission" date="2021-04" db="EMBL/GenBank/DDBJ databases">
        <authorList>
            <person name="Gilroy R."/>
        </authorList>
    </citation>
    <scope>NUCLEOTIDE SEQUENCE</scope>
    <source>
        <strain evidence="9">ChiBcec2-3848</strain>
    </source>
</reference>
<gene>
    <name evidence="9" type="ORF">H9753_08695</name>
</gene>
<dbReference type="PANTHER" id="PTHR11469">
    <property type="entry name" value="GLUCOSE-6-PHOSPHATE ISOMERASE"/>
    <property type="match status" value="1"/>
</dbReference>
<dbReference type="PROSITE" id="PS00174">
    <property type="entry name" value="P_GLUCOSE_ISOMERASE_2"/>
    <property type="match status" value="1"/>
</dbReference>
<comment type="catalytic activity">
    <reaction evidence="7 8">
        <text>alpha-D-glucose 6-phosphate = beta-D-fructose 6-phosphate</text>
        <dbReference type="Rhea" id="RHEA:11816"/>
        <dbReference type="ChEBI" id="CHEBI:57634"/>
        <dbReference type="ChEBI" id="CHEBI:58225"/>
        <dbReference type="EC" id="5.3.1.9"/>
    </reaction>
</comment>
<name>A0A9D2PPK5_9FIRM</name>
<dbReference type="GO" id="GO:0006096">
    <property type="term" value="P:glycolytic process"/>
    <property type="evidence" value="ECO:0007669"/>
    <property type="project" value="UniProtKB-KW"/>
</dbReference>
<dbReference type="Proteomes" id="UP000823886">
    <property type="component" value="Unassembled WGS sequence"/>
</dbReference>
<proteinExistence type="inferred from homology"/>
<dbReference type="GO" id="GO:0051156">
    <property type="term" value="P:glucose 6-phosphate metabolic process"/>
    <property type="evidence" value="ECO:0007669"/>
    <property type="project" value="TreeGrafter"/>
</dbReference>
<dbReference type="SUPFAM" id="SSF53697">
    <property type="entry name" value="SIS domain"/>
    <property type="match status" value="1"/>
</dbReference>
<dbReference type="InterPro" id="IPR001672">
    <property type="entry name" value="G6P_Isomerase"/>
</dbReference>
<protein>
    <recommendedName>
        <fullName evidence="3 8">Glucose-6-phosphate isomerase</fullName>
        <ecNumber evidence="3 8">5.3.1.9</ecNumber>
    </recommendedName>
</protein>
<reference evidence="9" key="1">
    <citation type="journal article" date="2021" name="PeerJ">
        <title>Extensive microbial diversity within the chicken gut microbiome revealed by metagenomics and culture.</title>
        <authorList>
            <person name="Gilroy R."/>
            <person name="Ravi A."/>
            <person name="Getino M."/>
            <person name="Pursley I."/>
            <person name="Horton D.L."/>
            <person name="Alikhan N.F."/>
            <person name="Baker D."/>
            <person name="Gharbi K."/>
            <person name="Hall N."/>
            <person name="Watson M."/>
            <person name="Adriaenssens E.M."/>
            <person name="Foster-Nyarko E."/>
            <person name="Jarju S."/>
            <person name="Secka A."/>
            <person name="Antonio M."/>
            <person name="Oren A."/>
            <person name="Chaudhuri R.R."/>
            <person name="La Ragione R."/>
            <person name="Hildebrand F."/>
            <person name="Pallen M.J."/>
        </authorList>
    </citation>
    <scope>NUCLEOTIDE SEQUENCE</scope>
    <source>
        <strain evidence="9">ChiBcec2-3848</strain>
    </source>
</reference>
<dbReference type="GO" id="GO:0048029">
    <property type="term" value="F:monosaccharide binding"/>
    <property type="evidence" value="ECO:0007669"/>
    <property type="project" value="TreeGrafter"/>
</dbReference>
<evidence type="ECO:0000256" key="3">
    <source>
        <dbReference type="ARBA" id="ARBA00011952"/>
    </source>
</evidence>
<dbReference type="CDD" id="cd05015">
    <property type="entry name" value="SIS_PGI_1"/>
    <property type="match status" value="1"/>
</dbReference>
<dbReference type="Gene3D" id="3.40.50.10490">
    <property type="entry name" value="Glucose-6-phosphate isomerase like protein, domain 1"/>
    <property type="match status" value="2"/>
</dbReference>
<evidence type="ECO:0000256" key="1">
    <source>
        <dbReference type="ARBA" id="ARBA00004926"/>
    </source>
</evidence>
<keyword evidence="6 8" id="KW-0413">Isomerase</keyword>
<evidence type="ECO:0000256" key="8">
    <source>
        <dbReference type="RuleBase" id="RU000612"/>
    </source>
</evidence>
<evidence type="ECO:0000256" key="6">
    <source>
        <dbReference type="ARBA" id="ARBA00023235"/>
    </source>
</evidence>